<evidence type="ECO:0000313" key="1">
    <source>
        <dbReference type="EMBL" id="SEN11129.1"/>
    </source>
</evidence>
<dbReference type="InterPro" id="IPR053158">
    <property type="entry name" value="CapK_Type1_Caps_Biosynth"/>
</dbReference>
<reference evidence="1 2" key="1">
    <citation type="submission" date="2016-10" db="EMBL/GenBank/DDBJ databases">
        <authorList>
            <person name="de Groot N.N."/>
        </authorList>
    </citation>
    <scope>NUCLEOTIDE SEQUENCE [LARGE SCALE GENOMIC DNA]</scope>
    <source>
        <strain evidence="1 2">Nl18</strain>
    </source>
</reference>
<dbReference type="PANTHER" id="PTHR36932:SF1">
    <property type="entry name" value="CAPSULAR POLYSACCHARIDE BIOSYNTHESIS PROTEIN"/>
    <property type="match status" value="1"/>
</dbReference>
<organism evidence="1 2">
    <name type="scientific">Nitrosospira multiformis</name>
    <dbReference type="NCBI Taxonomy" id="1231"/>
    <lineage>
        <taxon>Bacteria</taxon>
        <taxon>Pseudomonadati</taxon>
        <taxon>Pseudomonadota</taxon>
        <taxon>Betaproteobacteria</taxon>
        <taxon>Nitrosomonadales</taxon>
        <taxon>Nitrosomonadaceae</taxon>
        <taxon>Nitrosospira</taxon>
    </lineage>
</organism>
<proteinExistence type="predicted"/>
<accession>A0A1H8DV01</accession>
<protein>
    <submittedName>
        <fullName evidence="1">Phenylacetate-CoA ligase</fullName>
    </submittedName>
</protein>
<keyword evidence="1" id="KW-0436">Ligase</keyword>
<gene>
    <name evidence="1" type="ORF">SAMN05216404_102376</name>
</gene>
<evidence type="ECO:0000313" key="2">
    <source>
        <dbReference type="Proteomes" id="UP000183898"/>
    </source>
</evidence>
<dbReference type="AlphaFoldDB" id="A0A1H8DV01"/>
<sequence length="458" mass="52789">MDYLLHNKLIGLTAPLRVELMHKIIRCQSWKREDIRSYQEKQLQKLIHYCWQYVPFYRSRWKSYIDGPCDIVSLEDLQKLPILSKDELRQELSALTTTAPGIKSEEARTGGSTGRPTIFRMTKYDQEAMWAQMYTGWHWAGYQIGYPFLVVGGESIGTGLTDRRKLKDRIMNRWSFSGSNLSLERVRVLIQSPHFRKVRLIYGYPNAIRELGEFVWKLGAVFPNLQSVVCTAEVMRPEVRTRIRETLGGVPVFDQYGLNDGGLLAVEGPEHDGLHLFFHRGILEILDDDNCQIHDLKRPGRAIATCISNYATPFVRYETGDQVHWHNLDPAPSGIGWPRIGPVDGRTGDVIYLPTGRSIAMPGLTLVMRWLEGLRQYQFIQTNPHQVTVRLERGVDFKLSEDEVVAFLRKKITGEVDWQIIWGAPELTRNDKLLIIRNDWLRQQGLTRPPRGEPQSHL</sequence>
<dbReference type="SUPFAM" id="SSF56801">
    <property type="entry name" value="Acetyl-CoA synthetase-like"/>
    <property type="match status" value="1"/>
</dbReference>
<dbReference type="PANTHER" id="PTHR36932">
    <property type="entry name" value="CAPSULAR POLYSACCHARIDE BIOSYNTHESIS PROTEIN"/>
    <property type="match status" value="1"/>
</dbReference>
<dbReference type="Gene3D" id="3.40.50.12780">
    <property type="entry name" value="N-terminal domain of ligase-like"/>
    <property type="match status" value="1"/>
</dbReference>
<dbReference type="GO" id="GO:0016874">
    <property type="term" value="F:ligase activity"/>
    <property type="evidence" value="ECO:0007669"/>
    <property type="project" value="UniProtKB-KW"/>
</dbReference>
<dbReference type="EMBL" id="FOCT01000002">
    <property type="protein sequence ID" value="SEN11129.1"/>
    <property type="molecule type" value="Genomic_DNA"/>
</dbReference>
<name>A0A1H8DV01_9PROT</name>
<dbReference type="InterPro" id="IPR042099">
    <property type="entry name" value="ANL_N_sf"/>
</dbReference>
<dbReference type="Proteomes" id="UP000183898">
    <property type="component" value="Unassembled WGS sequence"/>
</dbReference>